<evidence type="ECO:0000256" key="2">
    <source>
        <dbReference type="SAM" id="MobiDB-lite"/>
    </source>
</evidence>
<evidence type="ECO:0000313" key="3">
    <source>
        <dbReference type="EMBL" id="GAA0183386.1"/>
    </source>
</evidence>
<feature type="region of interest" description="Disordered" evidence="2">
    <location>
        <begin position="165"/>
        <end position="219"/>
    </location>
</feature>
<evidence type="ECO:0000313" key="4">
    <source>
        <dbReference type="Proteomes" id="UP001454036"/>
    </source>
</evidence>
<dbReference type="Proteomes" id="UP001454036">
    <property type="component" value="Unassembled WGS sequence"/>
</dbReference>
<comment type="caution">
    <text evidence="3">The sequence shown here is derived from an EMBL/GenBank/DDBJ whole genome shotgun (WGS) entry which is preliminary data.</text>
</comment>
<organism evidence="3 4">
    <name type="scientific">Lithospermum erythrorhizon</name>
    <name type="common">Purple gromwell</name>
    <name type="synonym">Lithospermum officinale var. erythrorhizon</name>
    <dbReference type="NCBI Taxonomy" id="34254"/>
    <lineage>
        <taxon>Eukaryota</taxon>
        <taxon>Viridiplantae</taxon>
        <taxon>Streptophyta</taxon>
        <taxon>Embryophyta</taxon>
        <taxon>Tracheophyta</taxon>
        <taxon>Spermatophyta</taxon>
        <taxon>Magnoliopsida</taxon>
        <taxon>eudicotyledons</taxon>
        <taxon>Gunneridae</taxon>
        <taxon>Pentapetalae</taxon>
        <taxon>asterids</taxon>
        <taxon>lamiids</taxon>
        <taxon>Boraginales</taxon>
        <taxon>Boraginaceae</taxon>
        <taxon>Boraginoideae</taxon>
        <taxon>Lithospermeae</taxon>
        <taxon>Lithospermum</taxon>
    </lineage>
</organism>
<protein>
    <submittedName>
        <fullName evidence="3">Uncharacterized protein</fullName>
    </submittedName>
</protein>
<proteinExistence type="predicted"/>
<keyword evidence="4" id="KW-1185">Reference proteome</keyword>
<dbReference type="EMBL" id="BAABME010011198">
    <property type="protein sequence ID" value="GAA0183386.1"/>
    <property type="molecule type" value="Genomic_DNA"/>
</dbReference>
<feature type="compositionally biased region" description="Acidic residues" evidence="2">
    <location>
        <begin position="186"/>
        <end position="210"/>
    </location>
</feature>
<feature type="coiled-coil region" evidence="1">
    <location>
        <begin position="112"/>
        <end position="142"/>
    </location>
</feature>
<gene>
    <name evidence="3" type="ORF">LIER_30805</name>
</gene>
<reference evidence="3 4" key="1">
    <citation type="submission" date="2024-01" db="EMBL/GenBank/DDBJ databases">
        <title>The complete chloroplast genome sequence of Lithospermum erythrorhizon: insights into the phylogenetic relationship among Boraginaceae species and the maternal lineages of purple gromwells.</title>
        <authorList>
            <person name="Okada T."/>
            <person name="Watanabe K."/>
        </authorList>
    </citation>
    <scope>NUCLEOTIDE SEQUENCE [LARGE SCALE GENOMIC DNA]</scope>
</reference>
<keyword evidence="1" id="KW-0175">Coiled coil</keyword>
<accession>A0AAV3RUS0</accession>
<evidence type="ECO:0000256" key="1">
    <source>
        <dbReference type="SAM" id="Coils"/>
    </source>
</evidence>
<sequence>MLPNLEVTSKAPWNTRRFHFHTVKHVLSKKVAARYTPLRDNYAAFAQPIKHTSEALNGSYVLARRANRLARKNHTFSKQIEVLRKVIATKNLLLEGVKAELSTKRVECEMISKAVEERDQKLEAALAELKKMNDATVEAEKSWACEKAGMQAPYEELERTRTRDILKTTEFEGLSLDPPSPPANEEATEEVGEDGEDVEFPNDGEEDVELPGESRASPA</sequence>
<name>A0AAV3RUS0_LITER</name>
<dbReference type="AlphaFoldDB" id="A0AAV3RUS0"/>